<keyword evidence="2" id="KW-1185">Reference proteome</keyword>
<dbReference type="Proteomes" id="UP000818266">
    <property type="component" value="Unassembled WGS sequence"/>
</dbReference>
<sequence>MTACTRELFEQYLWTVRDRLVGDDRILGLVDMGSTAEIHRVDEWSDHDLAIITSPGSQEEVRRERWWLPDAERIVLDVIEWHGGGTLVFDDGRVIEFGVASPDELAEWSVHHHDVLLDRGGVAEAVARAVARSPRNRDASLADALALVVAKVHLGAGKARRGEALAASALLRGDAVTHLLTAVAVLSPVDNRADYLDPRRRVELTHPDLATSLAHALRLDDVALAGRLLELLESVAGHRPEFPRDALAMVRARHGWG</sequence>
<evidence type="ECO:0008006" key="3">
    <source>
        <dbReference type="Google" id="ProtNLM"/>
    </source>
</evidence>
<dbReference type="Gene3D" id="3.30.460.10">
    <property type="entry name" value="Beta Polymerase, domain 2"/>
    <property type="match status" value="1"/>
</dbReference>
<dbReference type="InterPro" id="IPR043519">
    <property type="entry name" value="NT_sf"/>
</dbReference>
<dbReference type="SUPFAM" id="SSF81301">
    <property type="entry name" value="Nucleotidyltransferase"/>
    <property type="match status" value="1"/>
</dbReference>
<gene>
    <name evidence="1" type="ORF">FK219_009180</name>
</gene>
<accession>A0A9E5MF96</accession>
<organism evidence="1 2">
    <name type="scientific">Microcella pacifica</name>
    <dbReference type="NCBI Taxonomy" id="2591847"/>
    <lineage>
        <taxon>Bacteria</taxon>
        <taxon>Bacillati</taxon>
        <taxon>Actinomycetota</taxon>
        <taxon>Actinomycetes</taxon>
        <taxon>Micrococcales</taxon>
        <taxon>Microbacteriaceae</taxon>
        <taxon>Microcella</taxon>
    </lineage>
</organism>
<comment type="caution">
    <text evidence="1">The sequence shown here is derived from an EMBL/GenBank/DDBJ whole genome shotgun (WGS) entry which is preliminary data.</text>
</comment>
<proteinExistence type="predicted"/>
<reference evidence="1 2" key="1">
    <citation type="submission" date="2020-03" db="EMBL/GenBank/DDBJ databases">
        <title>Chryseoglobus sp. isolated from a deep-sea seamount.</title>
        <authorList>
            <person name="Zhang D.-C."/>
        </authorList>
    </citation>
    <scope>NUCLEOTIDE SEQUENCE [LARGE SCALE GENOMIC DNA]</scope>
    <source>
        <strain evidence="1 2">KN1116</strain>
    </source>
</reference>
<dbReference type="EMBL" id="VIKT02000014">
    <property type="protein sequence ID" value="NHF63407.1"/>
    <property type="molecule type" value="Genomic_DNA"/>
</dbReference>
<protein>
    <recommendedName>
        <fullName evidence="3">Streptomycin adenylyltransferase</fullName>
    </recommendedName>
</protein>
<dbReference type="AlphaFoldDB" id="A0A9E5MF96"/>
<evidence type="ECO:0000313" key="2">
    <source>
        <dbReference type="Proteomes" id="UP000818266"/>
    </source>
</evidence>
<dbReference type="RefSeq" id="WP_152583811.1">
    <property type="nucleotide sequence ID" value="NZ_VIKT02000014.1"/>
</dbReference>
<name>A0A9E5MF96_9MICO</name>
<dbReference type="OrthoDB" id="383876at2"/>
<evidence type="ECO:0000313" key="1">
    <source>
        <dbReference type="EMBL" id="NHF63407.1"/>
    </source>
</evidence>